<dbReference type="Gene3D" id="2.170.270.10">
    <property type="entry name" value="SET domain"/>
    <property type="match status" value="1"/>
</dbReference>
<sequence>MEIATRRHFFKHGGQDPSIGLDSAEIQNCHWCQLRSFANHEKYPISIINDTDDGASLPADFRFISERILGKGVSRAEASFLSGCECTSNEHCMYGGCECLSDLPDSGLESDEDADFRRRSNNHNGIKKFAYYSSGEKAGLLRKSYLNTRTAIYECHEQCNCGPDCPNRVVERGRTLPLQIFRTNDGRGWGVKATVDIKCGQFVDTYIGEVITDSEAVERRKASRKKATRKKDLYLFDLDKFWEVIQDDKNRLVIDGEYRSGPSRFFNHSCDPNMRIFARVGAHAELNLHDLAFFAIRDIANGDELTFDYVDGQVLQDGEPRDGDYTKCLCKSTNCRGFLWS</sequence>
<proteinExistence type="predicted"/>
<evidence type="ECO:0000256" key="4">
    <source>
        <dbReference type="ARBA" id="ARBA00022679"/>
    </source>
</evidence>
<reference evidence="11 12" key="1">
    <citation type="journal article" date="2019" name="Mol. Biol. Evol.">
        <title>Blast fungal genomes show frequent chromosomal changes, gene gains and losses, and effector gene turnover.</title>
        <authorList>
            <person name="Gomez Luciano L.B."/>
            <person name="Jason Tsai I."/>
            <person name="Chuma I."/>
            <person name="Tosa Y."/>
            <person name="Chen Y.H."/>
            <person name="Li J.Y."/>
            <person name="Li M.Y."/>
            <person name="Jade Lu M.Y."/>
            <person name="Nakayashiki H."/>
            <person name="Li W.H."/>
        </authorList>
    </citation>
    <scope>NUCLEOTIDE SEQUENCE [LARGE SCALE GENOMIC DNA]</scope>
    <source>
        <strain evidence="11 12">NI907</strain>
    </source>
</reference>
<feature type="domain" description="Post-SET" evidence="10">
    <location>
        <begin position="324"/>
        <end position="340"/>
    </location>
</feature>
<dbReference type="RefSeq" id="XP_030982197.1">
    <property type="nucleotide sequence ID" value="XM_031125950.1"/>
</dbReference>
<dbReference type="PANTHER" id="PTHR46223:SF3">
    <property type="entry name" value="HISTONE-LYSINE N-METHYLTRANSFERASE SET-23"/>
    <property type="match status" value="1"/>
</dbReference>
<dbReference type="AlphaFoldDB" id="A0A6P8B4S7"/>
<dbReference type="PANTHER" id="PTHR46223">
    <property type="entry name" value="HISTONE-LYSINE N-METHYLTRANSFERASE SUV39H"/>
    <property type="match status" value="1"/>
</dbReference>
<keyword evidence="11" id="KW-1185">Reference proteome</keyword>
<reference evidence="12" key="2">
    <citation type="submission" date="2019-10" db="EMBL/GenBank/DDBJ databases">
        <authorList>
            <consortium name="NCBI Genome Project"/>
        </authorList>
    </citation>
    <scope>NUCLEOTIDE SEQUENCE</scope>
    <source>
        <strain evidence="12">NI907</strain>
    </source>
</reference>
<evidence type="ECO:0000256" key="3">
    <source>
        <dbReference type="ARBA" id="ARBA00022603"/>
    </source>
</evidence>
<keyword evidence="7" id="KW-0862">Zinc</keyword>
<keyword evidence="6" id="KW-0479">Metal-binding</keyword>
<dbReference type="InterPro" id="IPR007728">
    <property type="entry name" value="Pre-SET_dom"/>
</dbReference>
<dbReference type="InterPro" id="IPR050973">
    <property type="entry name" value="H3K9_Histone-Lys_N-MTase"/>
</dbReference>
<dbReference type="PROSITE" id="PS50867">
    <property type="entry name" value="PRE_SET"/>
    <property type="match status" value="1"/>
</dbReference>
<dbReference type="KEGG" id="pgri:PgNI_05921"/>
<evidence type="ECO:0000259" key="8">
    <source>
        <dbReference type="PROSITE" id="PS50280"/>
    </source>
</evidence>
<dbReference type="SMART" id="SM00317">
    <property type="entry name" value="SET"/>
    <property type="match status" value="1"/>
</dbReference>
<dbReference type="GO" id="GO:0032259">
    <property type="term" value="P:methylation"/>
    <property type="evidence" value="ECO:0007669"/>
    <property type="project" value="UniProtKB-KW"/>
</dbReference>
<accession>A0A6P8B4S7</accession>
<keyword evidence="4" id="KW-0808">Transferase</keyword>
<dbReference type="InterPro" id="IPR001214">
    <property type="entry name" value="SET_dom"/>
</dbReference>
<keyword evidence="2" id="KW-0158">Chromosome</keyword>
<feature type="domain" description="SET" evidence="8">
    <location>
        <begin position="176"/>
        <end position="310"/>
    </location>
</feature>
<dbReference type="GO" id="GO:0042054">
    <property type="term" value="F:histone methyltransferase activity"/>
    <property type="evidence" value="ECO:0007669"/>
    <property type="project" value="InterPro"/>
</dbReference>
<evidence type="ECO:0000256" key="6">
    <source>
        <dbReference type="ARBA" id="ARBA00022723"/>
    </source>
</evidence>
<comment type="subcellular location">
    <subcellularLocation>
        <location evidence="1">Chromosome</location>
    </subcellularLocation>
</comment>
<keyword evidence="5" id="KW-0949">S-adenosyl-L-methionine</keyword>
<evidence type="ECO:0000256" key="2">
    <source>
        <dbReference type="ARBA" id="ARBA00022454"/>
    </source>
</evidence>
<feature type="domain" description="Pre-SET" evidence="9">
    <location>
        <begin position="82"/>
        <end position="173"/>
    </location>
</feature>
<dbReference type="GO" id="GO:0005694">
    <property type="term" value="C:chromosome"/>
    <property type="evidence" value="ECO:0007669"/>
    <property type="project" value="UniProtKB-SubCell"/>
</dbReference>
<evidence type="ECO:0000313" key="11">
    <source>
        <dbReference type="Proteomes" id="UP000515153"/>
    </source>
</evidence>
<organism evidence="11 12">
    <name type="scientific">Pyricularia grisea</name>
    <name type="common">Crabgrass-specific blast fungus</name>
    <name type="synonym">Magnaporthe grisea</name>
    <dbReference type="NCBI Taxonomy" id="148305"/>
    <lineage>
        <taxon>Eukaryota</taxon>
        <taxon>Fungi</taxon>
        <taxon>Dikarya</taxon>
        <taxon>Ascomycota</taxon>
        <taxon>Pezizomycotina</taxon>
        <taxon>Sordariomycetes</taxon>
        <taxon>Sordariomycetidae</taxon>
        <taxon>Magnaporthales</taxon>
        <taxon>Pyriculariaceae</taxon>
        <taxon>Pyricularia</taxon>
    </lineage>
</organism>
<dbReference type="InterPro" id="IPR003616">
    <property type="entry name" value="Post-SET_dom"/>
</dbReference>
<evidence type="ECO:0000256" key="7">
    <source>
        <dbReference type="ARBA" id="ARBA00022833"/>
    </source>
</evidence>
<evidence type="ECO:0000259" key="10">
    <source>
        <dbReference type="PROSITE" id="PS50868"/>
    </source>
</evidence>
<evidence type="ECO:0000256" key="1">
    <source>
        <dbReference type="ARBA" id="ARBA00004286"/>
    </source>
</evidence>
<evidence type="ECO:0000313" key="12">
    <source>
        <dbReference type="RefSeq" id="XP_030982197.1"/>
    </source>
</evidence>
<name>A0A6P8B4S7_PYRGI</name>
<gene>
    <name evidence="12" type="ORF">PgNI_05921</name>
</gene>
<dbReference type="GeneID" id="41960859"/>
<evidence type="ECO:0000256" key="5">
    <source>
        <dbReference type="ARBA" id="ARBA00022691"/>
    </source>
</evidence>
<evidence type="ECO:0008006" key="13">
    <source>
        <dbReference type="Google" id="ProtNLM"/>
    </source>
</evidence>
<dbReference type="GO" id="GO:0008270">
    <property type="term" value="F:zinc ion binding"/>
    <property type="evidence" value="ECO:0007669"/>
    <property type="project" value="InterPro"/>
</dbReference>
<dbReference type="SUPFAM" id="SSF82199">
    <property type="entry name" value="SET domain"/>
    <property type="match status" value="1"/>
</dbReference>
<dbReference type="Pfam" id="PF00856">
    <property type="entry name" value="SET"/>
    <property type="match status" value="1"/>
</dbReference>
<dbReference type="PROSITE" id="PS50280">
    <property type="entry name" value="SET"/>
    <property type="match status" value="1"/>
</dbReference>
<reference evidence="12" key="3">
    <citation type="submission" date="2025-08" db="UniProtKB">
        <authorList>
            <consortium name="RefSeq"/>
        </authorList>
    </citation>
    <scope>IDENTIFICATION</scope>
    <source>
        <strain evidence="12">NI907</strain>
    </source>
</reference>
<dbReference type="PROSITE" id="PS50868">
    <property type="entry name" value="POST_SET"/>
    <property type="match status" value="1"/>
</dbReference>
<protein>
    <recommendedName>
        <fullName evidence="13">Histone-lysine N-methyltransferase, H3 lysine-9 specific dim-5</fullName>
    </recommendedName>
</protein>
<dbReference type="GO" id="GO:0005634">
    <property type="term" value="C:nucleus"/>
    <property type="evidence" value="ECO:0007669"/>
    <property type="project" value="InterPro"/>
</dbReference>
<evidence type="ECO:0000259" key="9">
    <source>
        <dbReference type="PROSITE" id="PS50867"/>
    </source>
</evidence>
<dbReference type="OrthoDB" id="308383at2759"/>
<dbReference type="Pfam" id="PF05033">
    <property type="entry name" value="Pre-SET"/>
    <property type="match status" value="1"/>
</dbReference>
<dbReference type="SMART" id="SM00468">
    <property type="entry name" value="PreSET"/>
    <property type="match status" value="1"/>
</dbReference>
<keyword evidence="3" id="KW-0489">Methyltransferase</keyword>
<dbReference type="InterPro" id="IPR046341">
    <property type="entry name" value="SET_dom_sf"/>
</dbReference>
<dbReference type="Proteomes" id="UP000515153">
    <property type="component" value="Chromosome I"/>
</dbReference>